<feature type="transmembrane region" description="Helical" evidence="8">
    <location>
        <begin position="334"/>
        <end position="353"/>
    </location>
</feature>
<dbReference type="SUPFAM" id="SSF82693">
    <property type="entry name" value="Multidrug efflux transporter AcrB pore domain, PN1, PN2, PC1 and PC2 subdomains"/>
    <property type="match status" value="3"/>
</dbReference>
<evidence type="ECO:0000256" key="4">
    <source>
        <dbReference type="ARBA" id="ARBA00022519"/>
    </source>
</evidence>
<protein>
    <submittedName>
        <fullName evidence="9">Multidrug transporter AcrB</fullName>
    </submittedName>
</protein>
<accession>A0A127M9S4</accession>
<comment type="subcellular location">
    <subcellularLocation>
        <location evidence="1">Cell inner membrane</location>
        <topology evidence="1">Multi-pass membrane protein</topology>
    </subcellularLocation>
</comment>
<feature type="transmembrane region" description="Helical" evidence="8">
    <location>
        <begin position="981"/>
        <end position="1002"/>
    </location>
</feature>
<dbReference type="InterPro" id="IPR001036">
    <property type="entry name" value="Acrflvin-R"/>
</dbReference>
<dbReference type="EMBL" id="CP014544">
    <property type="protein sequence ID" value="AMO70001.1"/>
    <property type="molecule type" value="Genomic_DNA"/>
</dbReference>
<dbReference type="Gene3D" id="3.30.70.1440">
    <property type="entry name" value="Multidrug efflux transporter AcrB pore domain"/>
    <property type="match status" value="1"/>
</dbReference>
<dbReference type="Gene3D" id="3.30.70.1430">
    <property type="entry name" value="Multidrug efflux transporter AcrB pore domain"/>
    <property type="match status" value="2"/>
</dbReference>
<proteinExistence type="predicted"/>
<evidence type="ECO:0000313" key="9">
    <source>
        <dbReference type="EMBL" id="AMO70001.1"/>
    </source>
</evidence>
<sequence length="1037" mass="112691">MLLSDTAIKRPVFAVVISLLLLAFGLLAFERLPLREYPDIDPPIVSIRTVYTGASAEVVESRITQVIEDRIAGIEGIETIESSSRDGFSSINIEFSLNRDIDAAANDVRDRVSGSLASLPEEAEPPEVRKADADEQVIMWLNLTSENHTTLELADYAQRYIVDRFAVIDGVASVRISGGPEYAMRIWLNREALAARQLTVADVESSLRRENVELPAGTLKSVDRDFVVKINRHYLSPSDFENLVIKRETNGNLLRLSEVARVELGAAEYRNMFRGNGVPMVGVGIVKQSVSNTLAVAEAVHKEATFVRKSLPDGVGLHSSYDSSVFIASAIGEVYSTLFIAAGLVVLVIFLFLGDFRAMLVPAITVPVSLIATFTVLYALGYTVNLLTLLALVLAIGLVVDDSIVVLENIHRRLLNGEPPLVAAYRGSRQVGFAVIATTAVLVAVFVPISFLEGDVGRLFGEFAVAMAVAVMFSSLVALTLSPVICARVLNRDAMHGGLANFVESLLHRMESRYGKLLGRSMKRPIISAVLLAMTIGGCLFLLEKVPAEFAPKEDRGVVFMMIRAPEGSSFNFTTTQMAEVESRLMPMVDSGVIKRFLLRAPGGRGGADTYNEGVGIMVLAPWEERPPVSAIVGEIRQRLAGFSGLSVFPVTPQSLGGGFSKPVEFVLGGSNYQELAQWRDQLIAEARTNPGLLGIDSDYRETKPQLAVTINRDRAAALGVDASEINRSLETLLGSRRVTTFMMAGEEYDVILEGEPETQRSPEDLSNIYVRSTTTDALIPLGNLVTIQERGDAAVLNRYNRVRAITIDANLADGYSLGEALTYLENLVAEKFPEAVVDYKGESLDYRDAGGSIYFTFALSLLIVYLVLAAQFESFIHPFIILLSVPLAVAGALLGLYLFGQTLNIYSQIALIMLVGLAAKNGILLVEFANQLRDQGLDFDTAIIQSAQQRLRPIAMTAITTVIGAVPLLLSFGAGSESRYAIGIVVVFGVSSATLLTLFVIPMAYRLLARHSNSPHTVSRQLAIELAANEDKERTE</sequence>
<gene>
    <name evidence="9" type="ORF">AZF00_17585</name>
</gene>
<organism evidence="9 10">
    <name type="scientific">Zhongshania aliphaticivorans</name>
    <dbReference type="NCBI Taxonomy" id="1470434"/>
    <lineage>
        <taxon>Bacteria</taxon>
        <taxon>Pseudomonadati</taxon>
        <taxon>Pseudomonadota</taxon>
        <taxon>Gammaproteobacteria</taxon>
        <taxon>Cellvibrionales</taxon>
        <taxon>Spongiibacteraceae</taxon>
        <taxon>Zhongshania</taxon>
    </lineage>
</organism>
<dbReference type="FunFam" id="1.20.1640.10:FF:000001">
    <property type="entry name" value="Efflux pump membrane transporter"/>
    <property type="match status" value="1"/>
</dbReference>
<evidence type="ECO:0000256" key="2">
    <source>
        <dbReference type="ARBA" id="ARBA00022448"/>
    </source>
</evidence>
<feature type="transmembrane region" description="Helical" evidence="8">
    <location>
        <begin position="906"/>
        <end position="927"/>
    </location>
</feature>
<evidence type="ECO:0000256" key="5">
    <source>
        <dbReference type="ARBA" id="ARBA00022692"/>
    </source>
</evidence>
<dbReference type="PANTHER" id="PTHR32063">
    <property type="match status" value="1"/>
</dbReference>
<evidence type="ECO:0000313" key="10">
    <source>
        <dbReference type="Proteomes" id="UP000074119"/>
    </source>
</evidence>
<evidence type="ECO:0000256" key="8">
    <source>
        <dbReference type="SAM" id="Phobius"/>
    </source>
</evidence>
<keyword evidence="5 8" id="KW-0812">Transmembrane</keyword>
<dbReference type="PANTHER" id="PTHR32063:SF14">
    <property type="entry name" value="BLL4319 PROTEIN"/>
    <property type="match status" value="1"/>
</dbReference>
<dbReference type="GO" id="GO:0042910">
    <property type="term" value="F:xenobiotic transmembrane transporter activity"/>
    <property type="evidence" value="ECO:0007669"/>
    <property type="project" value="TreeGrafter"/>
</dbReference>
<feature type="transmembrane region" description="Helical" evidence="8">
    <location>
        <begin position="854"/>
        <end position="873"/>
    </location>
</feature>
<feature type="transmembrane region" description="Helical" evidence="8">
    <location>
        <begin position="360"/>
        <end position="380"/>
    </location>
</feature>
<feature type="transmembrane region" description="Helical" evidence="8">
    <location>
        <begin position="463"/>
        <end position="486"/>
    </location>
</feature>
<dbReference type="Gene3D" id="1.20.1640.10">
    <property type="entry name" value="Multidrug efflux transporter AcrB transmembrane domain"/>
    <property type="match status" value="2"/>
</dbReference>
<dbReference type="Gene3D" id="3.30.2090.10">
    <property type="entry name" value="Multidrug efflux transporter AcrB TolC docking domain, DN and DC subdomains"/>
    <property type="match status" value="2"/>
</dbReference>
<dbReference type="PRINTS" id="PR00702">
    <property type="entry name" value="ACRIFLAVINRP"/>
</dbReference>
<evidence type="ECO:0000256" key="7">
    <source>
        <dbReference type="ARBA" id="ARBA00023136"/>
    </source>
</evidence>
<keyword evidence="2" id="KW-0813">Transport</keyword>
<keyword evidence="4" id="KW-0997">Cell inner membrane</keyword>
<dbReference type="STRING" id="1470434.AZF00_17585"/>
<keyword evidence="6 8" id="KW-1133">Transmembrane helix</keyword>
<name>A0A127M9S4_9GAMM</name>
<feature type="transmembrane region" description="Helical" evidence="8">
    <location>
        <begin position="386"/>
        <end position="410"/>
    </location>
</feature>
<dbReference type="Pfam" id="PF00873">
    <property type="entry name" value="ACR_tran"/>
    <property type="match status" value="1"/>
</dbReference>
<keyword evidence="7 8" id="KW-0472">Membrane</keyword>
<dbReference type="SUPFAM" id="SSF82714">
    <property type="entry name" value="Multidrug efflux transporter AcrB TolC docking domain, DN and DC subdomains"/>
    <property type="match status" value="2"/>
</dbReference>
<feature type="transmembrane region" description="Helical" evidence="8">
    <location>
        <begin position="431"/>
        <end position="451"/>
    </location>
</feature>
<feature type="transmembrane region" description="Helical" evidence="8">
    <location>
        <begin position="526"/>
        <end position="543"/>
    </location>
</feature>
<keyword evidence="3" id="KW-1003">Cell membrane</keyword>
<dbReference type="GO" id="GO:0005886">
    <property type="term" value="C:plasma membrane"/>
    <property type="evidence" value="ECO:0007669"/>
    <property type="project" value="UniProtKB-SubCell"/>
</dbReference>
<evidence type="ECO:0000256" key="6">
    <source>
        <dbReference type="ARBA" id="ARBA00022989"/>
    </source>
</evidence>
<feature type="transmembrane region" description="Helical" evidence="8">
    <location>
        <begin position="955"/>
        <end position="975"/>
    </location>
</feature>
<dbReference type="RefSeq" id="WP_062384482.1">
    <property type="nucleotide sequence ID" value="NZ_CP014544.1"/>
</dbReference>
<evidence type="ECO:0000256" key="3">
    <source>
        <dbReference type="ARBA" id="ARBA00022475"/>
    </source>
</evidence>
<dbReference type="Proteomes" id="UP000074119">
    <property type="component" value="Chromosome"/>
</dbReference>
<dbReference type="AlphaFoldDB" id="A0A127M9S4"/>
<dbReference type="Gene3D" id="3.30.70.1320">
    <property type="entry name" value="Multidrug efflux transporter AcrB pore domain like"/>
    <property type="match status" value="1"/>
</dbReference>
<reference evidence="9 10" key="1">
    <citation type="submission" date="2015-12" db="EMBL/GenBank/DDBJ databases">
        <authorList>
            <person name="Shamseldin A."/>
            <person name="Moawad H."/>
            <person name="Abd El-Rahim W.M."/>
            <person name="Sadowsky M.J."/>
        </authorList>
    </citation>
    <scope>NUCLEOTIDE SEQUENCE [LARGE SCALE GENOMIC DNA]</scope>
    <source>
        <strain evidence="9 10">SM2</strain>
    </source>
</reference>
<evidence type="ECO:0000256" key="1">
    <source>
        <dbReference type="ARBA" id="ARBA00004429"/>
    </source>
</evidence>
<dbReference type="KEGG" id="zal:AZF00_17585"/>
<dbReference type="InterPro" id="IPR027463">
    <property type="entry name" value="AcrB_DN_DC_subdom"/>
</dbReference>
<dbReference type="SUPFAM" id="SSF82866">
    <property type="entry name" value="Multidrug efflux transporter AcrB transmembrane domain"/>
    <property type="match status" value="2"/>
</dbReference>
<feature type="transmembrane region" description="Helical" evidence="8">
    <location>
        <begin position="880"/>
        <end position="900"/>
    </location>
</feature>